<dbReference type="PRINTS" id="PR00081">
    <property type="entry name" value="GDHRDH"/>
</dbReference>
<evidence type="ECO:0000313" key="5">
    <source>
        <dbReference type="EMBL" id="TDV41624.1"/>
    </source>
</evidence>
<dbReference type="InterPro" id="IPR057326">
    <property type="entry name" value="KR_dom"/>
</dbReference>
<gene>
    <name evidence="5" type="ORF">EDF87_11675</name>
</gene>
<dbReference type="InterPro" id="IPR036291">
    <property type="entry name" value="NAD(P)-bd_dom_sf"/>
</dbReference>
<feature type="domain" description="Ketoreductase" evidence="4">
    <location>
        <begin position="3"/>
        <end position="183"/>
    </location>
</feature>
<reference evidence="5 6" key="1">
    <citation type="submission" date="2019-03" db="EMBL/GenBank/DDBJ databases">
        <title>Genomic analyses of the natural microbiome of Caenorhabditis elegans.</title>
        <authorList>
            <person name="Samuel B."/>
        </authorList>
    </citation>
    <scope>NUCLEOTIDE SEQUENCE [LARGE SCALE GENOMIC DNA]</scope>
    <source>
        <strain evidence="5 6">BIGb0525</strain>
    </source>
</reference>
<protein>
    <submittedName>
        <fullName evidence="5">NADP-dependent 3-hydroxy acid dehydrogenase YdfG</fullName>
    </submittedName>
</protein>
<dbReference type="InterPro" id="IPR051911">
    <property type="entry name" value="SDR_oxidoreductase"/>
</dbReference>
<dbReference type="InterPro" id="IPR002347">
    <property type="entry name" value="SDR_fam"/>
</dbReference>
<comment type="caution">
    <text evidence="5">The sequence shown here is derived from an EMBL/GenBank/DDBJ whole genome shotgun (WGS) entry which is preliminary data.</text>
</comment>
<evidence type="ECO:0000313" key="6">
    <source>
        <dbReference type="Proteomes" id="UP000295804"/>
    </source>
</evidence>
<evidence type="ECO:0000256" key="3">
    <source>
        <dbReference type="RuleBase" id="RU000363"/>
    </source>
</evidence>
<keyword evidence="2" id="KW-0560">Oxidoreductase</keyword>
<dbReference type="RefSeq" id="WP_134177428.1">
    <property type="nucleotide sequence ID" value="NZ_SOCQ01000016.1"/>
</dbReference>
<dbReference type="PROSITE" id="PS00061">
    <property type="entry name" value="ADH_SHORT"/>
    <property type="match status" value="1"/>
</dbReference>
<comment type="similarity">
    <text evidence="1 3">Belongs to the short-chain dehydrogenases/reductases (SDR) family.</text>
</comment>
<dbReference type="PRINTS" id="PR00080">
    <property type="entry name" value="SDRFAMILY"/>
</dbReference>
<evidence type="ECO:0000256" key="1">
    <source>
        <dbReference type="ARBA" id="ARBA00006484"/>
    </source>
</evidence>
<dbReference type="Proteomes" id="UP000295804">
    <property type="component" value="Unassembled WGS sequence"/>
</dbReference>
<dbReference type="AlphaFoldDB" id="A0A4R7UZE9"/>
<dbReference type="Pfam" id="PF00106">
    <property type="entry name" value="adh_short"/>
    <property type="match status" value="1"/>
</dbReference>
<evidence type="ECO:0000259" key="4">
    <source>
        <dbReference type="SMART" id="SM00822"/>
    </source>
</evidence>
<name>A0A4R7UZE9_9PSED</name>
<proteinExistence type="inferred from homology"/>
<dbReference type="GO" id="GO:0016491">
    <property type="term" value="F:oxidoreductase activity"/>
    <property type="evidence" value="ECO:0007669"/>
    <property type="project" value="UniProtKB-KW"/>
</dbReference>
<dbReference type="CDD" id="cd05374">
    <property type="entry name" value="17beta-HSD-like_SDR_c"/>
    <property type="match status" value="1"/>
</dbReference>
<dbReference type="SUPFAM" id="SSF51735">
    <property type="entry name" value="NAD(P)-binding Rossmann-fold domains"/>
    <property type="match status" value="1"/>
</dbReference>
<dbReference type="PANTHER" id="PTHR43976">
    <property type="entry name" value="SHORT CHAIN DEHYDROGENASE"/>
    <property type="match status" value="1"/>
</dbReference>
<dbReference type="PANTHER" id="PTHR43976:SF16">
    <property type="entry name" value="SHORT-CHAIN DEHYDROGENASE_REDUCTASE FAMILY PROTEIN"/>
    <property type="match status" value="1"/>
</dbReference>
<sequence length="276" mass="29463">MSKVWFITGTTRGLGTEIAKAALAAGDKVVATGRDAQAVIQAVGHHDELLAVALDVTDETQAAAAIRAAVERFNRVDVIVNNAGNAVLGALEELSDFEFREQFDTNVFGLLNVTRAALPVLRAQGQGHVINISSVAGYHGGVGASAYCATKYAVEGITECLALEVAPLGLNVTVVEPGYFRTEFLSTNSVRFAKQVIEDYAKNPAGSREAVLAVHGKQANDPKKLAQALIILAHTEKPPLRFTAGSDAIGYFEDELQKRHEELAAWRDLSVSLAHD</sequence>
<evidence type="ECO:0000256" key="2">
    <source>
        <dbReference type="ARBA" id="ARBA00023002"/>
    </source>
</evidence>
<organism evidence="5 6">
    <name type="scientific">Pseudomonas helmanticensis</name>
    <dbReference type="NCBI Taxonomy" id="1471381"/>
    <lineage>
        <taxon>Bacteria</taxon>
        <taxon>Pseudomonadati</taxon>
        <taxon>Pseudomonadota</taxon>
        <taxon>Gammaproteobacteria</taxon>
        <taxon>Pseudomonadales</taxon>
        <taxon>Pseudomonadaceae</taxon>
        <taxon>Pseudomonas</taxon>
    </lineage>
</organism>
<dbReference type="SMART" id="SM00822">
    <property type="entry name" value="PKS_KR"/>
    <property type="match status" value="1"/>
</dbReference>
<dbReference type="InterPro" id="IPR020904">
    <property type="entry name" value="Sc_DH/Rdtase_CS"/>
</dbReference>
<dbReference type="Gene3D" id="3.40.50.720">
    <property type="entry name" value="NAD(P)-binding Rossmann-like Domain"/>
    <property type="match status" value="1"/>
</dbReference>
<dbReference type="EMBL" id="SOCQ01000016">
    <property type="protein sequence ID" value="TDV41624.1"/>
    <property type="molecule type" value="Genomic_DNA"/>
</dbReference>
<accession>A0A4R7UZE9</accession>